<dbReference type="RefSeq" id="WP_353940814.1">
    <property type="nucleotide sequence ID" value="NZ_CP159534.1"/>
</dbReference>
<dbReference type="EMBL" id="CP159534">
    <property type="protein sequence ID" value="XCJ69129.1"/>
    <property type="molecule type" value="Genomic_DNA"/>
</dbReference>
<reference evidence="1" key="1">
    <citation type="submission" date="2024-06" db="EMBL/GenBank/DDBJ databases">
        <title>Streptomyces sp. strain HUAS MG91 genome sequences.</title>
        <authorList>
            <person name="Mo P."/>
        </authorList>
    </citation>
    <scope>NUCLEOTIDE SEQUENCE</scope>
    <source>
        <strain evidence="1">HUAS MG91</strain>
    </source>
</reference>
<evidence type="ECO:0000313" key="1">
    <source>
        <dbReference type="EMBL" id="XCJ69129.1"/>
    </source>
</evidence>
<organism evidence="1">
    <name type="scientific">Streptomyces tabacisoli</name>
    <dbReference type="NCBI Taxonomy" id="3156398"/>
    <lineage>
        <taxon>Bacteria</taxon>
        <taxon>Bacillati</taxon>
        <taxon>Actinomycetota</taxon>
        <taxon>Actinomycetes</taxon>
        <taxon>Kitasatosporales</taxon>
        <taxon>Streptomycetaceae</taxon>
        <taxon>Streptomyces</taxon>
    </lineage>
</organism>
<proteinExistence type="predicted"/>
<gene>
    <name evidence="1" type="ORF">ABII15_03735</name>
</gene>
<accession>A0AAU8IKU2</accession>
<protein>
    <submittedName>
        <fullName evidence="1">Uncharacterized protein</fullName>
    </submittedName>
</protein>
<sequence>MSTSTQPQNKEGWSLIPVLCFIRKPGDTLRCTLAAGHDSDHLHAYTHTSWPPRSGEKQAD</sequence>
<dbReference type="KEGG" id="stac:ABII15_03735"/>
<name>A0AAU8IKU2_9ACTN</name>
<dbReference type="AlphaFoldDB" id="A0AAU8IKU2"/>